<evidence type="ECO:0000256" key="2">
    <source>
        <dbReference type="ARBA" id="ARBA00022525"/>
    </source>
</evidence>
<gene>
    <name evidence="5" type="ORF">OFUS_LOCUS17684</name>
</gene>
<dbReference type="CDD" id="cd12960">
    <property type="entry name" value="Spider_toxin"/>
    <property type="match status" value="1"/>
</dbReference>
<dbReference type="InterPro" id="IPR004169">
    <property type="entry name" value="Spidertoxin"/>
</dbReference>
<comment type="subcellular location">
    <subcellularLocation>
        <location evidence="1">Secreted</location>
    </subcellularLocation>
</comment>
<keyword evidence="6" id="KW-1185">Reference proteome</keyword>
<protein>
    <submittedName>
        <fullName evidence="5">Uncharacterized protein</fullName>
    </submittedName>
</protein>
<evidence type="ECO:0000256" key="1">
    <source>
        <dbReference type="ARBA" id="ARBA00004613"/>
    </source>
</evidence>
<accession>A0A8S4PE72</accession>
<comment type="caution">
    <text evidence="5">The sequence shown here is derived from an EMBL/GenBank/DDBJ whole genome shotgun (WGS) entry which is preliminary data.</text>
</comment>
<proteinExistence type="predicted"/>
<keyword evidence="2" id="KW-0964">Secreted</keyword>
<dbReference type="GO" id="GO:0005576">
    <property type="term" value="C:extracellular region"/>
    <property type="evidence" value="ECO:0007669"/>
    <property type="project" value="UniProtKB-SubCell"/>
</dbReference>
<organism evidence="5 6">
    <name type="scientific">Owenia fusiformis</name>
    <name type="common">Polychaete worm</name>
    <dbReference type="NCBI Taxonomy" id="6347"/>
    <lineage>
        <taxon>Eukaryota</taxon>
        <taxon>Metazoa</taxon>
        <taxon>Spiralia</taxon>
        <taxon>Lophotrochozoa</taxon>
        <taxon>Annelida</taxon>
        <taxon>Polychaeta</taxon>
        <taxon>Sedentaria</taxon>
        <taxon>Canalipalpata</taxon>
        <taxon>Sabellida</taxon>
        <taxon>Oweniida</taxon>
        <taxon>Oweniidae</taxon>
        <taxon>Owenia</taxon>
    </lineage>
</organism>
<name>A0A8S4PE72_OWEFU</name>
<dbReference type="Proteomes" id="UP000749559">
    <property type="component" value="Unassembled WGS sequence"/>
</dbReference>
<evidence type="ECO:0000256" key="4">
    <source>
        <dbReference type="SAM" id="SignalP"/>
    </source>
</evidence>
<feature type="signal peptide" evidence="4">
    <location>
        <begin position="1"/>
        <end position="22"/>
    </location>
</feature>
<keyword evidence="3" id="KW-1015">Disulfide bond</keyword>
<dbReference type="AlphaFoldDB" id="A0A8S4PE72"/>
<evidence type="ECO:0000313" key="6">
    <source>
        <dbReference type="Proteomes" id="UP000749559"/>
    </source>
</evidence>
<sequence length="112" mass="12841">MKKLILLFLYSIFAVSVELTHADDRMQYKDDTSKLESLEKGVGELQAFKQIRSRLSKRIPGVDALSRCGQFAEQCSTLANFNSIESICCNNYTCKCDLWGTHCTCRRKNYSR</sequence>
<dbReference type="EMBL" id="CAIIXF020000008">
    <property type="protein sequence ID" value="CAH1792750.1"/>
    <property type="molecule type" value="Genomic_DNA"/>
</dbReference>
<dbReference type="OrthoDB" id="6100049at2759"/>
<keyword evidence="4" id="KW-0732">Signal</keyword>
<dbReference type="GO" id="GO:0008200">
    <property type="term" value="F:ion channel inhibitor activity"/>
    <property type="evidence" value="ECO:0007669"/>
    <property type="project" value="InterPro"/>
</dbReference>
<reference evidence="5" key="1">
    <citation type="submission" date="2022-03" db="EMBL/GenBank/DDBJ databases">
        <authorList>
            <person name="Martin C."/>
        </authorList>
    </citation>
    <scope>NUCLEOTIDE SEQUENCE</scope>
</reference>
<evidence type="ECO:0000313" key="5">
    <source>
        <dbReference type="EMBL" id="CAH1792750.1"/>
    </source>
</evidence>
<evidence type="ECO:0000256" key="3">
    <source>
        <dbReference type="ARBA" id="ARBA00023157"/>
    </source>
</evidence>
<feature type="chain" id="PRO_5035772357" evidence="4">
    <location>
        <begin position="23"/>
        <end position="112"/>
    </location>
</feature>